<organism evidence="1 2">
    <name type="scientific">Dendrothele bispora (strain CBS 962.96)</name>
    <dbReference type="NCBI Taxonomy" id="1314807"/>
    <lineage>
        <taxon>Eukaryota</taxon>
        <taxon>Fungi</taxon>
        <taxon>Dikarya</taxon>
        <taxon>Basidiomycota</taxon>
        <taxon>Agaricomycotina</taxon>
        <taxon>Agaricomycetes</taxon>
        <taxon>Agaricomycetidae</taxon>
        <taxon>Agaricales</taxon>
        <taxon>Agaricales incertae sedis</taxon>
        <taxon>Dendrothele</taxon>
    </lineage>
</organism>
<dbReference type="OrthoDB" id="3045408at2759"/>
<protein>
    <submittedName>
        <fullName evidence="1">Uncharacterized protein</fullName>
    </submittedName>
</protein>
<sequence length="204" mass="23330">AFQLHLRLLVGLHSQSEVPKDPPQSAINSFNARFDQPLENYPKIAVVPVIPAGHTALRERVVSLRRDLPNTRSTISKNIGKIDESIIEMILATLDHNHFDAWCPNLADNPRSVYNVVHQAVAIETFKHAAVGYGYSFIGAVDLKAAQDNKTLAALYDNYVWSYWKKSYDREKRKPGAHADKVKYNKAIQRRSDVRLFYIFMYIF</sequence>
<dbReference type="Proteomes" id="UP000297245">
    <property type="component" value="Unassembled WGS sequence"/>
</dbReference>
<evidence type="ECO:0000313" key="2">
    <source>
        <dbReference type="Proteomes" id="UP000297245"/>
    </source>
</evidence>
<keyword evidence="2" id="KW-1185">Reference proteome</keyword>
<dbReference type="EMBL" id="ML179218">
    <property type="protein sequence ID" value="THU94690.1"/>
    <property type="molecule type" value="Genomic_DNA"/>
</dbReference>
<evidence type="ECO:0000313" key="1">
    <source>
        <dbReference type="EMBL" id="THU94690.1"/>
    </source>
</evidence>
<name>A0A4S8LYN7_DENBC</name>
<dbReference type="AlphaFoldDB" id="A0A4S8LYN7"/>
<reference evidence="1 2" key="1">
    <citation type="journal article" date="2019" name="Nat. Ecol. Evol.">
        <title>Megaphylogeny resolves global patterns of mushroom evolution.</title>
        <authorList>
            <person name="Varga T."/>
            <person name="Krizsan K."/>
            <person name="Foldi C."/>
            <person name="Dima B."/>
            <person name="Sanchez-Garcia M."/>
            <person name="Sanchez-Ramirez S."/>
            <person name="Szollosi G.J."/>
            <person name="Szarkandi J.G."/>
            <person name="Papp V."/>
            <person name="Albert L."/>
            <person name="Andreopoulos W."/>
            <person name="Angelini C."/>
            <person name="Antonin V."/>
            <person name="Barry K.W."/>
            <person name="Bougher N.L."/>
            <person name="Buchanan P."/>
            <person name="Buyck B."/>
            <person name="Bense V."/>
            <person name="Catcheside P."/>
            <person name="Chovatia M."/>
            <person name="Cooper J."/>
            <person name="Damon W."/>
            <person name="Desjardin D."/>
            <person name="Finy P."/>
            <person name="Geml J."/>
            <person name="Haridas S."/>
            <person name="Hughes K."/>
            <person name="Justo A."/>
            <person name="Karasinski D."/>
            <person name="Kautmanova I."/>
            <person name="Kiss B."/>
            <person name="Kocsube S."/>
            <person name="Kotiranta H."/>
            <person name="LaButti K.M."/>
            <person name="Lechner B.E."/>
            <person name="Liimatainen K."/>
            <person name="Lipzen A."/>
            <person name="Lukacs Z."/>
            <person name="Mihaltcheva S."/>
            <person name="Morgado L.N."/>
            <person name="Niskanen T."/>
            <person name="Noordeloos M.E."/>
            <person name="Ohm R.A."/>
            <person name="Ortiz-Santana B."/>
            <person name="Ovrebo C."/>
            <person name="Racz N."/>
            <person name="Riley R."/>
            <person name="Savchenko A."/>
            <person name="Shiryaev A."/>
            <person name="Soop K."/>
            <person name="Spirin V."/>
            <person name="Szebenyi C."/>
            <person name="Tomsovsky M."/>
            <person name="Tulloss R.E."/>
            <person name="Uehling J."/>
            <person name="Grigoriev I.V."/>
            <person name="Vagvolgyi C."/>
            <person name="Papp T."/>
            <person name="Martin F.M."/>
            <person name="Miettinen O."/>
            <person name="Hibbett D.S."/>
            <person name="Nagy L.G."/>
        </authorList>
    </citation>
    <scope>NUCLEOTIDE SEQUENCE [LARGE SCALE GENOMIC DNA]</scope>
    <source>
        <strain evidence="1 2">CBS 962.96</strain>
    </source>
</reference>
<gene>
    <name evidence="1" type="ORF">K435DRAFT_667957</name>
</gene>
<proteinExistence type="predicted"/>
<accession>A0A4S8LYN7</accession>
<feature type="non-terminal residue" evidence="1">
    <location>
        <position position="1"/>
    </location>
</feature>